<accession>A0A6J6WAR0</accession>
<reference evidence="2" key="1">
    <citation type="submission" date="2020-05" db="EMBL/GenBank/DDBJ databases">
        <authorList>
            <person name="Chiriac C."/>
            <person name="Salcher M."/>
            <person name="Ghai R."/>
            <person name="Kavagutti S V."/>
        </authorList>
    </citation>
    <scope>NUCLEOTIDE SEQUENCE</scope>
</reference>
<name>A0A6J6WAR0_9ZZZZ</name>
<proteinExistence type="predicted"/>
<evidence type="ECO:0000313" key="3">
    <source>
        <dbReference type="EMBL" id="CAB5045701.1"/>
    </source>
</evidence>
<evidence type="ECO:0000256" key="1">
    <source>
        <dbReference type="SAM" id="MobiDB-lite"/>
    </source>
</evidence>
<feature type="region of interest" description="Disordered" evidence="1">
    <location>
        <begin position="96"/>
        <end position="116"/>
    </location>
</feature>
<dbReference type="Pfam" id="PF11307">
    <property type="entry name" value="DUF3109"/>
    <property type="match status" value="1"/>
</dbReference>
<dbReference type="AlphaFoldDB" id="A0A6J6WAR0"/>
<protein>
    <submittedName>
        <fullName evidence="2">Unannotated protein</fullName>
    </submittedName>
</protein>
<dbReference type="InterPro" id="IPR021458">
    <property type="entry name" value="Rv0495c"/>
</dbReference>
<sequence>MPVGSATMSEIKPGFARDWVEFTDPNDDEEIFKCDLTWLTSFWTCIYGDGCQGVFKSQPNSGCCTEGAMYTDEDDEKRTDKAAAYLTPDMWQFYSEARPKKPGGPLRISERDEDGDRKTRRVEDGCIFLNRKGYEAEGFTGEFGCVLHHLAIKEGKHFVDTKPDVCWQLPLRRSFETREVGEREYSITVIGEYERLAWGDGGDDFDWYCTSNPVAHVGSEPVYISNKYELQKLMGEAAYAELARLCDQRVAGIKDAQSRSLPLFVIQHPATLAAQKN</sequence>
<dbReference type="EMBL" id="CAEZZT010000078">
    <property type="protein sequence ID" value="CAB4782262.1"/>
    <property type="molecule type" value="Genomic_DNA"/>
</dbReference>
<evidence type="ECO:0000313" key="2">
    <source>
        <dbReference type="EMBL" id="CAB4782262.1"/>
    </source>
</evidence>
<organism evidence="2">
    <name type="scientific">freshwater metagenome</name>
    <dbReference type="NCBI Taxonomy" id="449393"/>
    <lineage>
        <taxon>unclassified sequences</taxon>
        <taxon>metagenomes</taxon>
        <taxon>ecological metagenomes</taxon>
    </lineage>
</organism>
<dbReference type="EMBL" id="CAFBQI010000013">
    <property type="protein sequence ID" value="CAB5045701.1"/>
    <property type="molecule type" value="Genomic_DNA"/>
</dbReference>
<gene>
    <name evidence="2" type="ORF">UFOPK2918_01019</name>
    <name evidence="3" type="ORF">UFOPK4303_00302</name>
</gene>